<dbReference type="InterPro" id="IPR034088">
    <property type="entry name" value="Pla_a_1-like"/>
</dbReference>
<feature type="domain" description="Pectinesterase inhibitor" evidence="5">
    <location>
        <begin position="32"/>
        <end position="184"/>
    </location>
</feature>
<dbReference type="AlphaFoldDB" id="A0A9Q0FXN1"/>
<evidence type="ECO:0000256" key="3">
    <source>
        <dbReference type="ARBA" id="ARBA00038471"/>
    </source>
</evidence>
<evidence type="ECO:0000256" key="2">
    <source>
        <dbReference type="ARBA" id="ARBA00023157"/>
    </source>
</evidence>
<reference evidence="6" key="2">
    <citation type="journal article" date="2023" name="Plants (Basel)">
        <title>Annotation of the Turnera subulata (Passifloraceae) Draft Genome Reveals the S-Locus Evolved after the Divergence of Turneroideae from Passifloroideae in a Stepwise Manner.</title>
        <authorList>
            <person name="Henning P.M."/>
            <person name="Roalson E.H."/>
            <person name="Mir W."/>
            <person name="McCubbin A.G."/>
            <person name="Shore J.S."/>
        </authorList>
    </citation>
    <scope>NUCLEOTIDE SEQUENCE</scope>
    <source>
        <strain evidence="6">F60SS</strain>
    </source>
</reference>
<dbReference type="Proteomes" id="UP001141552">
    <property type="component" value="Unassembled WGS sequence"/>
</dbReference>
<dbReference type="NCBIfam" id="TIGR01614">
    <property type="entry name" value="PME_inhib"/>
    <property type="match status" value="1"/>
</dbReference>
<dbReference type="InterPro" id="IPR006501">
    <property type="entry name" value="Pectinesterase_inhib_dom"/>
</dbReference>
<evidence type="ECO:0000313" key="6">
    <source>
        <dbReference type="EMBL" id="KAJ4838191.1"/>
    </source>
</evidence>
<protein>
    <recommendedName>
        <fullName evidence="5">Pectinesterase inhibitor domain-containing protein</fullName>
    </recommendedName>
</protein>
<dbReference type="GO" id="GO:0005576">
    <property type="term" value="C:extracellular region"/>
    <property type="evidence" value="ECO:0007669"/>
    <property type="project" value="UniProtKB-ARBA"/>
</dbReference>
<comment type="similarity">
    <text evidence="3">Belongs to the PMEI family.</text>
</comment>
<dbReference type="OrthoDB" id="5835829at2759"/>
<dbReference type="SMART" id="SM00856">
    <property type="entry name" value="PMEI"/>
    <property type="match status" value="1"/>
</dbReference>
<dbReference type="PANTHER" id="PTHR35357:SF17">
    <property type="entry name" value="PECTINESTERASE INHIBITOR 12"/>
    <property type="match status" value="1"/>
</dbReference>
<feature type="chain" id="PRO_5040229717" description="Pectinesterase inhibitor domain-containing protein" evidence="4">
    <location>
        <begin position="24"/>
        <end position="188"/>
    </location>
</feature>
<dbReference type="FunFam" id="1.20.140.40:FF:000002">
    <property type="entry name" value="Putative invertase inhibitor"/>
    <property type="match status" value="1"/>
</dbReference>
<evidence type="ECO:0000259" key="5">
    <source>
        <dbReference type="SMART" id="SM00856"/>
    </source>
</evidence>
<dbReference type="GO" id="GO:0004857">
    <property type="term" value="F:enzyme inhibitor activity"/>
    <property type="evidence" value="ECO:0007669"/>
    <property type="project" value="InterPro"/>
</dbReference>
<evidence type="ECO:0000256" key="1">
    <source>
        <dbReference type="ARBA" id="ARBA00022729"/>
    </source>
</evidence>
<keyword evidence="2" id="KW-1015">Disulfide bond</keyword>
<organism evidence="6 7">
    <name type="scientific">Turnera subulata</name>
    <dbReference type="NCBI Taxonomy" id="218843"/>
    <lineage>
        <taxon>Eukaryota</taxon>
        <taxon>Viridiplantae</taxon>
        <taxon>Streptophyta</taxon>
        <taxon>Embryophyta</taxon>
        <taxon>Tracheophyta</taxon>
        <taxon>Spermatophyta</taxon>
        <taxon>Magnoliopsida</taxon>
        <taxon>eudicotyledons</taxon>
        <taxon>Gunneridae</taxon>
        <taxon>Pentapetalae</taxon>
        <taxon>rosids</taxon>
        <taxon>fabids</taxon>
        <taxon>Malpighiales</taxon>
        <taxon>Passifloraceae</taxon>
        <taxon>Turnera</taxon>
    </lineage>
</organism>
<dbReference type="Gene3D" id="1.20.140.40">
    <property type="entry name" value="Invertase/pectin methylesterase inhibitor family protein"/>
    <property type="match status" value="1"/>
</dbReference>
<dbReference type="SUPFAM" id="SSF101148">
    <property type="entry name" value="Plant invertase/pectin methylesterase inhibitor"/>
    <property type="match status" value="1"/>
</dbReference>
<dbReference type="InterPro" id="IPR035513">
    <property type="entry name" value="Invertase/methylesterase_inhib"/>
</dbReference>
<feature type="signal peptide" evidence="4">
    <location>
        <begin position="1"/>
        <end position="23"/>
    </location>
</feature>
<proteinExistence type="inferred from homology"/>
<name>A0A9Q0FXN1_9ROSI</name>
<reference evidence="6" key="1">
    <citation type="submission" date="2022-02" db="EMBL/GenBank/DDBJ databases">
        <authorList>
            <person name="Henning P.M."/>
            <person name="McCubbin A.G."/>
            <person name="Shore J.S."/>
        </authorList>
    </citation>
    <scope>NUCLEOTIDE SEQUENCE</scope>
    <source>
        <strain evidence="6">F60SS</strain>
        <tissue evidence="6">Leaves</tissue>
    </source>
</reference>
<evidence type="ECO:0000313" key="7">
    <source>
        <dbReference type="Proteomes" id="UP001141552"/>
    </source>
</evidence>
<dbReference type="CDD" id="cd15795">
    <property type="entry name" value="PMEI-Pla_a_1_like"/>
    <property type="match status" value="1"/>
</dbReference>
<dbReference type="PANTHER" id="PTHR35357">
    <property type="entry name" value="OS02G0537100 PROTEIN"/>
    <property type="match status" value="1"/>
</dbReference>
<keyword evidence="7" id="KW-1185">Reference proteome</keyword>
<dbReference type="EMBL" id="JAKUCV010003619">
    <property type="protein sequence ID" value="KAJ4838191.1"/>
    <property type="molecule type" value="Genomic_DNA"/>
</dbReference>
<sequence>MWHISFSTFALCLLLLEIPGGNTTDYRIDALSTIDILNRTCKRCAEESTDFSYNFCRTSLDAIPTSHIVNLHGLAVIGMELALQNATNTISSIKSLLSVETLDPFALACLQDCLELYLNATVSLIDGVAAFLSEHYSVANEKVSRVMKSSTTCEGLFAEKKGEVCPLARENYNLYQLCNLALCIIHLV</sequence>
<gene>
    <name evidence="6" type="ORF">Tsubulata_018754</name>
</gene>
<keyword evidence="1 4" id="KW-0732">Signal</keyword>
<evidence type="ECO:0000256" key="4">
    <source>
        <dbReference type="SAM" id="SignalP"/>
    </source>
</evidence>
<accession>A0A9Q0FXN1</accession>
<comment type="caution">
    <text evidence="6">The sequence shown here is derived from an EMBL/GenBank/DDBJ whole genome shotgun (WGS) entry which is preliminary data.</text>
</comment>
<dbReference type="Pfam" id="PF04043">
    <property type="entry name" value="PMEI"/>
    <property type="match status" value="1"/>
</dbReference>